<dbReference type="AlphaFoldDB" id="A0A0M4L6P2"/>
<dbReference type="Proteomes" id="UP000068905">
    <property type="component" value="Chromosome"/>
</dbReference>
<evidence type="ECO:0000313" key="7">
    <source>
        <dbReference type="EMBL" id="ALE02600.1"/>
    </source>
</evidence>
<evidence type="ECO:0000256" key="1">
    <source>
        <dbReference type="ARBA" id="ARBA00004651"/>
    </source>
</evidence>
<dbReference type="PANTHER" id="PTHR30086:SF20">
    <property type="entry name" value="ARGININE EXPORTER PROTEIN ARGO-RELATED"/>
    <property type="match status" value="1"/>
</dbReference>
<keyword evidence="3 6" id="KW-0812">Transmembrane</keyword>
<dbReference type="KEGG" id="tsn:W908_00860"/>
<keyword evidence="5 6" id="KW-0472">Membrane</keyword>
<keyword evidence="2" id="KW-1003">Cell membrane</keyword>
<evidence type="ECO:0000256" key="2">
    <source>
        <dbReference type="ARBA" id="ARBA00022475"/>
    </source>
</evidence>
<accession>A0A0M4L6P2</accession>
<dbReference type="GO" id="GO:0005886">
    <property type="term" value="C:plasma membrane"/>
    <property type="evidence" value="ECO:0007669"/>
    <property type="project" value="UniProtKB-SubCell"/>
</dbReference>
<keyword evidence="4 6" id="KW-1133">Transmembrane helix</keyword>
<feature type="transmembrane region" description="Helical" evidence="6">
    <location>
        <begin position="148"/>
        <end position="171"/>
    </location>
</feature>
<organism evidence="7 8">
    <name type="scientific">Candidatus Pseudothioglobus singularis PS1</name>
    <dbReference type="NCBI Taxonomy" id="1125411"/>
    <lineage>
        <taxon>Bacteria</taxon>
        <taxon>Pseudomonadati</taxon>
        <taxon>Pseudomonadota</taxon>
        <taxon>Gammaproteobacteria</taxon>
        <taxon>Candidatus Pseudothioglobaceae</taxon>
        <taxon>Candidatus Pseudothioglobus</taxon>
    </lineage>
</organism>
<comment type="subcellular location">
    <subcellularLocation>
        <location evidence="1">Cell membrane</location>
        <topology evidence="1">Multi-pass membrane protein</topology>
    </subcellularLocation>
</comment>
<reference evidence="7 8" key="1">
    <citation type="journal article" date="2015" name="Genome Announc.">
        <title>Genome Sequence of 'Candidatus Thioglobus singularis' Strain PS1, a Mixotroph from the SUP05 Clade of Marine Gammaproteobacteria.</title>
        <authorList>
            <person name="Marshall K.T."/>
            <person name="Morris R.M."/>
        </authorList>
    </citation>
    <scope>NUCLEOTIDE SEQUENCE [LARGE SCALE GENOMIC DNA]</scope>
    <source>
        <strain evidence="7 8">PS1</strain>
    </source>
</reference>
<dbReference type="Pfam" id="PF01810">
    <property type="entry name" value="LysE"/>
    <property type="match status" value="1"/>
</dbReference>
<feature type="transmembrane region" description="Helical" evidence="6">
    <location>
        <begin position="6"/>
        <end position="28"/>
    </location>
</feature>
<dbReference type="OrthoDB" id="9804822at2"/>
<dbReference type="STRING" id="1125411.W908_00860"/>
<evidence type="ECO:0000256" key="5">
    <source>
        <dbReference type="ARBA" id="ARBA00023136"/>
    </source>
</evidence>
<dbReference type="PANTHER" id="PTHR30086">
    <property type="entry name" value="ARGININE EXPORTER PROTEIN ARGO"/>
    <property type="match status" value="1"/>
</dbReference>
<evidence type="ECO:0008006" key="9">
    <source>
        <dbReference type="Google" id="ProtNLM"/>
    </source>
</evidence>
<evidence type="ECO:0000256" key="4">
    <source>
        <dbReference type="ARBA" id="ARBA00022989"/>
    </source>
</evidence>
<dbReference type="EMBL" id="CP006911">
    <property type="protein sequence ID" value="ALE02600.1"/>
    <property type="molecule type" value="Genomic_DNA"/>
</dbReference>
<feature type="transmembrane region" description="Helical" evidence="6">
    <location>
        <begin position="40"/>
        <end position="65"/>
    </location>
</feature>
<feature type="transmembrane region" description="Helical" evidence="6">
    <location>
        <begin position="71"/>
        <end position="89"/>
    </location>
</feature>
<gene>
    <name evidence="7" type="ORF">W908_00860</name>
</gene>
<evidence type="ECO:0000256" key="6">
    <source>
        <dbReference type="SAM" id="Phobius"/>
    </source>
</evidence>
<proteinExistence type="predicted"/>
<feature type="transmembrane region" description="Helical" evidence="6">
    <location>
        <begin position="183"/>
        <end position="201"/>
    </location>
</feature>
<evidence type="ECO:0000256" key="3">
    <source>
        <dbReference type="ARBA" id="ARBA00022692"/>
    </source>
</evidence>
<sequence>MDLLTLLSLMIATFVYAISPGPGLFAVLAISTRFGPIPAIWVSIGHTVGDIIYVALAMLALNALAEVINESMLYVKILGASYLIFIGYQQFRSKGISFEPSSKKSSVIKLLIAGFVVGVTNPKTIIFYLSFLPIFIDLNNLTLNTEVQVIVSIGLTVFFVLSLANILGVRLRRYIENPDSIRKINQVTGVTMILVGVFVALY</sequence>
<dbReference type="RefSeq" id="WP_053819566.1">
    <property type="nucleotide sequence ID" value="NZ_CP006911.1"/>
</dbReference>
<dbReference type="GO" id="GO:0015171">
    <property type="term" value="F:amino acid transmembrane transporter activity"/>
    <property type="evidence" value="ECO:0007669"/>
    <property type="project" value="TreeGrafter"/>
</dbReference>
<name>A0A0M4L6P2_9GAMM</name>
<dbReference type="InterPro" id="IPR001123">
    <property type="entry name" value="LeuE-type"/>
</dbReference>
<evidence type="ECO:0000313" key="8">
    <source>
        <dbReference type="Proteomes" id="UP000068905"/>
    </source>
</evidence>
<feature type="transmembrane region" description="Helical" evidence="6">
    <location>
        <begin position="110"/>
        <end position="136"/>
    </location>
</feature>
<protein>
    <recommendedName>
        <fullName evidence="9">Lysine transporter LysE</fullName>
    </recommendedName>
</protein>
<keyword evidence="8" id="KW-1185">Reference proteome</keyword>